<dbReference type="Pfam" id="PF13622">
    <property type="entry name" value="4HBT_3"/>
    <property type="match status" value="1"/>
</dbReference>
<dbReference type="Gene3D" id="2.40.160.210">
    <property type="entry name" value="Acyl-CoA thioesterase, double hotdog domain"/>
    <property type="match status" value="1"/>
</dbReference>
<protein>
    <submittedName>
        <fullName evidence="6">Thioesterase family protein</fullName>
    </submittedName>
</protein>
<organism evidence="6 7">
    <name type="scientific">Nocardiopsis coralli</name>
    <dbReference type="NCBI Taxonomy" id="2772213"/>
    <lineage>
        <taxon>Bacteria</taxon>
        <taxon>Bacillati</taxon>
        <taxon>Actinomycetota</taxon>
        <taxon>Actinomycetes</taxon>
        <taxon>Streptosporangiales</taxon>
        <taxon>Nocardiopsidaceae</taxon>
        <taxon>Nocardiopsis</taxon>
    </lineage>
</organism>
<evidence type="ECO:0000313" key="7">
    <source>
        <dbReference type="Proteomes" id="UP000806528"/>
    </source>
</evidence>
<dbReference type="InterPro" id="IPR049449">
    <property type="entry name" value="TesB_ACOT8-like_N"/>
</dbReference>
<dbReference type="RefSeq" id="WP_193124301.1">
    <property type="nucleotide sequence ID" value="NZ_JADBGI010000027.1"/>
</dbReference>
<dbReference type="Proteomes" id="UP000806528">
    <property type="component" value="Unassembled WGS sequence"/>
</dbReference>
<evidence type="ECO:0000256" key="1">
    <source>
        <dbReference type="ARBA" id="ARBA00006538"/>
    </source>
</evidence>
<dbReference type="CDD" id="cd03444">
    <property type="entry name" value="Thioesterase_II_repeat1"/>
    <property type="match status" value="1"/>
</dbReference>
<dbReference type="InterPro" id="IPR025652">
    <property type="entry name" value="TesB_C"/>
</dbReference>
<gene>
    <name evidence="6" type="ORF">IDM40_23875</name>
</gene>
<evidence type="ECO:0000259" key="4">
    <source>
        <dbReference type="Pfam" id="PF02551"/>
    </source>
</evidence>
<dbReference type="PANTHER" id="PTHR11066">
    <property type="entry name" value="ACYL-COA THIOESTERASE"/>
    <property type="match status" value="1"/>
</dbReference>
<feature type="domain" description="Acyl-CoA thioesterase-like N-terminal HotDog" evidence="5">
    <location>
        <begin position="57"/>
        <end position="133"/>
    </location>
</feature>
<keyword evidence="2" id="KW-0378">Hydrolase</keyword>
<dbReference type="InterPro" id="IPR029069">
    <property type="entry name" value="HotDog_dom_sf"/>
</dbReference>
<comment type="caution">
    <text evidence="6">The sequence shown here is derived from an EMBL/GenBank/DDBJ whole genome shotgun (WGS) entry which is preliminary data.</text>
</comment>
<dbReference type="PANTHER" id="PTHR11066:SF34">
    <property type="entry name" value="ACYL-COENZYME A THIOESTERASE 8"/>
    <property type="match status" value="1"/>
</dbReference>
<evidence type="ECO:0000259" key="5">
    <source>
        <dbReference type="Pfam" id="PF13622"/>
    </source>
</evidence>
<comment type="similarity">
    <text evidence="1">Belongs to the C/M/P thioester hydrolase family.</text>
</comment>
<feature type="domain" description="Acyl-CoA thioesterase 2 C-terminal" evidence="4">
    <location>
        <begin position="205"/>
        <end position="305"/>
    </location>
</feature>
<keyword evidence="7" id="KW-1185">Reference proteome</keyword>
<sequence>MTPNTSYSPRTPASDPSATAEPGGVSLEEVLALLELRPLEPSGAHLTRWRGQAQRTPADRLFGGLLLAQAIVAAGHTAADDQRVLSVQADFVRGVPTDRDLVWEVERVSDAVSMSTRRSTLRDGRGRELFTATTRWATVREDLPSYGALTPRRVAGPEDLPELSERFAGDERIPAWWSEPRPVHFRPASTPPYLAEHVEEAPEPGQTVWIRATSPLPDDHLVRAALVAYASDMSIIEDAFRVLGSARHEPGGRILSLTHSLTFHHQPDLSRWHQFDARVGSVSHGKALGTGEIFDDRGAHVVSASQIALVRTPAL</sequence>
<dbReference type="InterPro" id="IPR003703">
    <property type="entry name" value="Acyl_CoA_thio"/>
</dbReference>
<evidence type="ECO:0000256" key="3">
    <source>
        <dbReference type="SAM" id="MobiDB-lite"/>
    </source>
</evidence>
<proteinExistence type="inferred from homology"/>
<dbReference type="Pfam" id="PF02551">
    <property type="entry name" value="Acyl_CoA_thio"/>
    <property type="match status" value="1"/>
</dbReference>
<feature type="compositionally biased region" description="Polar residues" evidence="3">
    <location>
        <begin position="1"/>
        <end position="17"/>
    </location>
</feature>
<evidence type="ECO:0000256" key="2">
    <source>
        <dbReference type="ARBA" id="ARBA00022801"/>
    </source>
</evidence>
<accession>A0ABR9PCZ0</accession>
<dbReference type="EMBL" id="JADBGI010000027">
    <property type="protein sequence ID" value="MBE3001711.1"/>
    <property type="molecule type" value="Genomic_DNA"/>
</dbReference>
<name>A0ABR9PCZ0_9ACTN</name>
<reference evidence="6 7" key="1">
    <citation type="submission" date="2020-09" db="EMBL/GenBank/DDBJ databases">
        <title>Diversity and distribution of actinomycetes associated with coral in the coast of Hainan.</title>
        <authorList>
            <person name="Li F."/>
        </authorList>
    </citation>
    <scope>NUCLEOTIDE SEQUENCE [LARGE SCALE GENOMIC DNA]</scope>
    <source>
        <strain evidence="6 7">HNM0947</strain>
    </source>
</reference>
<dbReference type="InterPro" id="IPR042171">
    <property type="entry name" value="Acyl-CoA_hotdog"/>
</dbReference>
<evidence type="ECO:0000313" key="6">
    <source>
        <dbReference type="EMBL" id="MBE3001711.1"/>
    </source>
</evidence>
<dbReference type="SUPFAM" id="SSF54637">
    <property type="entry name" value="Thioesterase/thiol ester dehydrase-isomerase"/>
    <property type="match status" value="2"/>
</dbReference>
<feature type="region of interest" description="Disordered" evidence="3">
    <location>
        <begin position="1"/>
        <end position="23"/>
    </location>
</feature>
<dbReference type="CDD" id="cd03445">
    <property type="entry name" value="Thioesterase_II_repeat2"/>
    <property type="match status" value="1"/>
</dbReference>